<reference evidence="5" key="1">
    <citation type="journal article" date="2019" name="Int. J. Syst. Evol. Microbiol.">
        <title>The Global Catalogue of Microorganisms (GCM) 10K type strain sequencing project: providing services to taxonomists for standard genome sequencing and annotation.</title>
        <authorList>
            <consortium name="The Broad Institute Genomics Platform"/>
            <consortium name="The Broad Institute Genome Sequencing Center for Infectious Disease"/>
            <person name="Wu L."/>
            <person name="Ma J."/>
        </authorList>
    </citation>
    <scope>NUCLEOTIDE SEQUENCE [LARGE SCALE GENOMIC DNA]</scope>
    <source>
        <strain evidence="5">CECT 8010</strain>
    </source>
</reference>
<evidence type="ECO:0000313" key="4">
    <source>
        <dbReference type="EMBL" id="MFC4233570.1"/>
    </source>
</evidence>
<comment type="caution">
    <text evidence="4">The sequence shown here is derived from an EMBL/GenBank/DDBJ whole genome shotgun (WGS) entry which is preliminary data.</text>
</comment>
<dbReference type="RefSeq" id="WP_379015912.1">
    <property type="nucleotide sequence ID" value="NZ_JBHSDC010000031.1"/>
</dbReference>
<keyword evidence="2" id="KW-0812">Transmembrane</keyword>
<keyword evidence="2" id="KW-1133">Transmembrane helix</keyword>
<evidence type="ECO:0000259" key="3">
    <source>
        <dbReference type="Pfam" id="PF02397"/>
    </source>
</evidence>
<keyword evidence="5" id="KW-1185">Reference proteome</keyword>
<sequence length="241" mass="27497">MLTRILPSKIAERQIVRITGSTFETPIDFDFLENRSQAINSNIAKRAFDLAIASFAILFIFSWLFPIIAAVIKLTSKGPVFFLQERHGVGNKVFKCIKFRTMKTDSEHLDENGKFKQASLNDERITKIGSFLRKTSLDELPQFINVLKGEMSIVGPRPHAVLMNAEVEQHIEEYNLRHLVRPGITGLAQVNGHRGETKEIEMLQTRVDNDLRYIEVWNNALDFHIVVKTAKNMIVGEENAF</sequence>
<dbReference type="GO" id="GO:0016740">
    <property type="term" value="F:transferase activity"/>
    <property type="evidence" value="ECO:0007669"/>
    <property type="project" value="UniProtKB-KW"/>
</dbReference>
<protein>
    <submittedName>
        <fullName evidence="4">Sugar transferase</fullName>
    </submittedName>
</protein>
<keyword evidence="2" id="KW-0472">Membrane</keyword>
<dbReference type="PANTHER" id="PTHR30576:SF0">
    <property type="entry name" value="UNDECAPRENYL-PHOSPHATE N-ACETYLGALACTOSAMINYL 1-PHOSPHATE TRANSFERASE-RELATED"/>
    <property type="match status" value="1"/>
</dbReference>
<evidence type="ECO:0000313" key="5">
    <source>
        <dbReference type="Proteomes" id="UP001595906"/>
    </source>
</evidence>
<dbReference type="Proteomes" id="UP001595906">
    <property type="component" value="Unassembled WGS sequence"/>
</dbReference>
<dbReference type="InterPro" id="IPR003362">
    <property type="entry name" value="Bact_transf"/>
</dbReference>
<gene>
    <name evidence="4" type="ORF">ACFOW1_16835</name>
</gene>
<keyword evidence="4" id="KW-0808">Transferase</keyword>
<name>A0ABV8Q231_9BACT</name>
<dbReference type="Pfam" id="PF02397">
    <property type="entry name" value="Bac_transf"/>
    <property type="match status" value="1"/>
</dbReference>
<dbReference type="PANTHER" id="PTHR30576">
    <property type="entry name" value="COLANIC BIOSYNTHESIS UDP-GLUCOSE LIPID CARRIER TRANSFERASE"/>
    <property type="match status" value="1"/>
</dbReference>
<accession>A0ABV8Q231</accession>
<evidence type="ECO:0000256" key="1">
    <source>
        <dbReference type="ARBA" id="ARBA00006464"/>
    </source>
</evidence>
<dbReference type="EMBL" id="JBHSDC010000031">
    <property type="protein sequence ID" value="MFC4233570.1"/>
    <property type="molecule type" value="Genomic_DNA"/>
</dbReference>
<evidence type="ECO:0000256" key="2">
    <source>
        <dbReference type="SAM" id="Phobius"/>
    </source>
</evidence>
<proteinExistence type="inferred from homology"/>
<organism evidence="4 5">
    <name type="scientific">Parasediminibacterium paludis</name>
    <dbReference type="NCBI Taxonomy" id="908966"/>
    <lineage>
        <taxon>Bacteria</taxon>
        <taxon>Pseudomonadati</taxon>
        <taxon>Bacteroidota</taxon>
        <taxon>Chitinophagia</taxon>
        <taxon>Chitinophagales</taxon>
        <taxon>Chitinophagaceae</taxon>
        <taxon>Parasediminibacterium</taxon>
    </lineage>
</organism>
<feature type="transmembrane region" description="Helical" evidence="2">
    <location>
        <begin position="50"/>
        <end position="72"/>
    </location>
</feature>
<feature type="domain" description="Bacterial sugar transferase" evidence="3">
    <location>
        <begin position="45"/>
        <end position="234"/>
    </location>
</feature>
<comment type="similarity">
    <text evidence="1">Belongs to the bacterial sugar transferase family.</text>
</comment>